<dbReference type="RefSeq" id="WP_045437422.1">
    <property type="nucleotide sequence ID" value="NZ_AP017900.1"/>
</dbReference>
<keyword evidence="6" id="KW-0961">Cell wall biogenesis/degradation</keyword>
<dbReference type="Gene3D" id="3.40.710.10">
    <property type="entry name" value="DD-peptidase/beta-lactamase superfamily"/>
    <property type="match status" value="1"/>
</dbReference>
<feature type="chain" id="PRO_5044541221" evidence="10">
    <location>
        <begin position="27"/>
        <end position="304"/>
    </location>
</feature>
<keyword evidence="2 10" id="KW-0732">Signal</keyword>
<gene>
    <name evidence="12" type="primary">dacC</name>
    <name evidence="12" type="ORF">NS506_04667</name>
    <name evidence="13" type="ORF">NSK11_contig00041-0013</name>
</gene>
<dbReference type="GO" id="GO:0009252">
    <property type="term" value="P:peptidoglycan biosynthetic process"/>
    <property type="evidence" value="ECO:0007669"/>
    <property type="project" value="UniProtKB-KW"/>
</dbReference>
<feature type="active site" description="Acyl-ester intermediate" evidence="7">
    <location>
        <position position="76"/>
    </location>
</feature>
<evidence type="ECO:0000313" key="15">
    <source>
        <dbReference type="Proteomes" id="UP000180166"/>
    </source>
</evidence>
<sequence length="304" mass="31072">MPTFARLLQAAFAGTLVVVVSHGVAAAPAASAPHIQLPWTNSEPDGVQAPGAALADGITGTILWSRQADVPVPIASIAKVMTAMVAITAGDLDRPITVPAAAIAYCVANDGSTAGLASGEVLTTHQLLYALMLPSGCDAAYTLAEAYGPGQDGFIAKMNDAARLMGLAATYFADPSGLPVPTDGATYSTPADLIALGLRAMSLPVFREVAGSQSYHLPAGPANRDHVWQTTNLLLRAYPGTIGIKTGSTDAAGACLLFESVRAGIPLIGVVLHSSPGSGVAAKNDAEHMLNWAYDPILTALPIH</sequence>
<dbReference type="PRINTS" id="PR00725">
    <property type="entry name" value="DADACBPTASE1"/>
</dbReference>
<reference evidence="13 14" key="2">
    <citation type="journal article" date="2016" name="Genome Announc.">
        <title>Draft Genome Sequence of Erythromycin- and Oxytetracycline-Sensitive Nocardia seriolae Strain U-1 (NBRC 110359).</title>
        <authorList>
            <person name="Imajoh M."/>
            <person name="Sukeda M."/>
            <person name="Shimizu M."/>
            <person name="Yamane J."/>
            <person name="Ohnishi K."/>
            <person name="Oshima S."/>
        </authorList>
    </citation>
    <scope>NUCLEOTIDE SEQUENCE [LARGE SCALE GENOMIC DNA]</scope>
    <source>
        <strain evidence="13 14">U-1</strain>
    </source>
</reference>
<dbReference type="InterPro" id="IPR018044">
    <property type="entry name" value="Peptidase_S11"/>
</dbReference>
<evidence type="ECO:0000256" key="2">
    <source>
        <dbReference type="ARBA" id="ARBA00022729"/>
    </source>
</evidence>
<dbReference type="KEGG" id="nsr:NS506_04667"/>
<dbReference type="GO" id="GO:0008360">
    <property type="term" value="P:regulation of cell shape"/>
    <property type="evidence" value="ECO:0007669"/>
    <property type="project" value="UniProtKB-KW"/>
</dbReference>
<keyword evidence="5" id="KW-0573">Peptidoglycan synthesis</keyword>
<dbReference type="EMBL" id="CP017839">
    <property type="protein sequence ID" value="APA98713.1"/>
    <property type="molecule type" value="Genomic_DNA"/>
</dbReference>
<name>A0A0B8N4J4_9NOCA</name>
<dbReference type="AlphaFoldDB" id="A0A0B8N4J4"/>
<keyword evidence="3 12" id="KW-0378">Hydrolase</keyword>
<dbReference type="PANTHER" id="PTHR21581">
    <property type="entry name" value="D-ALANYL-D-ALANINE CARBOXYPEPTIDASE"/>
    <property type="match status" value="1"/>
</dbReference>
<dbReference type="InterPro" id="IPR012338">
    <property type="entry name" value="Beta-lactam/transpept-like"/>
</dbReference>
<dbReference type="EMBL" id="BBYQ01000041">
    <property type="protein sequence ID" value="GAP28702.1"/>
    <property type="molecule type" value="Genomic_DNA"/>
</dbReference>
<keyword evidence="14" id="KW-1185">Reference proteome</keyword>
<evidence type="ECO:0000313" key="14">
    <source>
        <dbReference type="Proteomes" id="UP000037179"/>
    </source>
</evidence>
<reference evidence="12 15" key="3">
    <citation type="submission" date="2016-10" db="EMBL/GenBank/DDBJ databases">
        <title>Genome sequence of Nocardia seriolae strain EM150506, isolated from Anguila japonica.</title>
        <authorList>
            <person name="Han H.-J."/>
        </authorList>
    </citation>
    <scope>NUCLEOTIDE SEQUENCE [LARGE SCALE GENOMIC DNA]</scope>
    <source>
        <strain evidence="12 15">EM150506</strain>
    </source>
</reference>
<comment type="similarity">
    <text evidence="1 9">Belongs to the peptidase S11 family.</text>
</comment>
<keyword evidence="12" id="KW-0121">Carboxypeptidase</keyword>
<feature type="signal peptide" evidence="10">
    <location>
        <begin position="1"/>
        <end position="26"/>
    </location>
</feature>
<dbReference type="GO" id="GO:0071555">
    <property type="term" value="P:cell wall organization"/>
    <property type="evidence" value="ECO:0007669"/>
    <property type="project" value="UniProtKB-KW"/>
</dbReference>
<dbReference type="EC" id="3.4.16.4" evidence="12"/>
<evidence type="ECO:0000256" key="8">
    <source>
        <dbReference type="PIRSR" id="PIRSR618044-2"/>
    </source>
</evidence>
<dbReference type="Proteomes" id="UP000037179">
    <property type="component" value="Unassembled WGS sequence"/>
</dbReference>
<feature type="domain" description="Peptidase S11 D-alanyl-D-alanine carboxypeptidase A N-terminal" evidence="11">
    <location>
        <begin position="43"/>
        <end position="273"/>
    </location>
</feature>
<evidence type="ECO:0000256" key="3">
    <source>
        <dbReference type="ARBA" id="ARBA00022801"/>
    </source>
</evidence>
<evidence type="ECO:0000256" key="5">
    <source>
        <dbReference type="ARBA" id="ARBA00022984"/>
    </source>
</evidence>
<keyword evidence="4" id="KW-0133">Cell shape</keyword>
<evidence type="ECO:0000256" key="10">
    <source>
        <dbReference type="SAM" id="SignalP"/>
    </source>
</evidence>
<dbReference type="Pfam" id="PF00768">
    <property type="entry name" value="Peptidase_S11"/>
    <property type="match status" value="1"/>
</dbReference>
<protein>
    <submittedName>
        <fullName evidence="13">Peptidase S11</fullName>
    </submittedName>
    <submittedName>
        <fullName evidence="12">Serine-type D-Ala-D-Ala carboxypeptidase</fullName>
        <ecNumber evidence="12">3.4.16.4</ecNumber>
    </submittedName>
</protein>
<feature type="active site" evidence="7">
    <location>
        <position position="135"/>
    </location>
</feature>
<keyword evidence="12" id="KW-0645">Protease</keyword>
<dbReference type="GeneID" id="93374780"/>
<dbReference type="GO" id="GO:0006508">
    <property type="term" value="P:proteolysis"/>
    <property type="evidence" value="ECO:0007669"/>
    <property type="project" value="InterPro"/>
</dbReference>
<dbReference type="GO" id="GO:0009002">
    <property type="term" value="F:serine-type D-Ala-D-Ala carboxypeptidase activity"/>
    <property type="evidence" value="ECO:0007669"/>
    <property type="project" value="UniProtKB-EC"/>
</dbReference>
<evidence type="ECO:0000256" key="9">
    <source>
        <dbReference type="RuleBase" id="RU004016"/>
    </source>
</evidence>
<dbReference type="InterPro" id="IPR001967">
    <property type="entry name" value="Peptidase_S11_N"/>
</dbReference>
<proteinExistence type="inferred from homology"/>
<evidence type="ECO:0000256" key="7">
    <source>
        <dbReference type="PIRSR" id="PIRSR618044-1"/>
    </source>
</evidence>
<evidence type="ECO:0000259" key="11">
    <source>
        <dbReference type="Pfam" id="PF00768"/>
    </source>
</evidence>
<dbReference type="SUPFAM" id="SSF56601">
    <property type="entry name" value="beta-lactamase/transpeptidase-like"/>
    <property type="match status" value="1"/>
</dbReference>
<reference evidence="14" key="1">
    <citation type="submission" date="2015-07" db="EMBL/GenBank/DDBJ databases">
        <title>Nocardia seriolae U-1 whole genome shotgun sequence.</title>
        <authorList>
            <person name="Imajoh M."/>
            <person name="Fukumoto Y."/>
            <person name="Sukeda M."/>
            <person name="Yamane J."/>
            <person name="Yamasaki K."/>
            <person name="Shimizu M."/>
            <person name="Ohnishi K."/>
            <person name="Oshima S."/>
        </authorList>
    </citation>
    <scope>NUCLEOTIDE SEQUENCE [LARGE SCALE GENOMIC DNA]</scope>
    <source>
        <strain evidence="14">U-1</strain>
    </source>
</reference>
<feature type="binding site" evidence="8">
    <location>
        <position position="245"/>
    </location>
    <ligand>
        <name>substrate</name>
    </ligand>
</feature>
<dbReference type="PANTHER" id="PTHR21581:SF33">
    <property type="entry name" value="D-ALANYL-D-ALANINE CARBOXYPEPTIDASE DACB"/>
    <property type="match status" value="1"/>
</dbReference>
<organism evidence="12 15">
    <name type="scientific">Nocardia seriolae</name>
    <dbReference type="NCBI Taxonomy" id="37332"/>
    <lineage>
        <taxon>Bacteria</taxon>
        <taxon>Bacillati</taxon>
        <taxon>Actinomycetota</taxon>
        <taxon>Actinomycetes</taxon>
        <taxon>Mycobacteriales</taxon>
        <taxon>Nocardiaceae</taxon>
        <taxon>Nocardia</taxon>
    </lineage>
</organism>
<feature type="active site" description="Proton acceptor" evidence="7">
    <location>
        <position position="79"/>
    </location>
</feature>
<evidence type="ECO:0000313" key="13">
    <source>
        <dbReference type="EMBL" id="GAP28702.1"/>
    </source>
</evidence>
<dbReference type="OrthoDB" id="5241551at2"/>
<accession>A0A0B8N4J4</accession>
<evidence type="ECO:0000256" key="6">
    <source>
        <dbReference type="ARBA" id="ARBA00023316"/>
    </source>
</evidence>
<dbReference type="Proteomes" id="UP000180166">
    <property type="component" value="Chromosome"/>
</dbReference>
<evidence type="ECO:0000256" key="1">
    <source>
        <dbReference type="ARBA" id="ARBA00007164"/>
    </source>
</evidence>
<evidence type="ECO:0000313" key="12">
    <source>
        <dbReference type="EMBL" id="APA98713.1"/>
    </source>
</evidence>
<evidence type="ECO:0000256" key="4">
    <source>
        <dbReference type="ARBA" id="ARBA00022960"/>
    </source>
</evidence>